<gene>
    <name evidence="1" type="ORF">MARI151_30291</name>
</gene>
<keyword evidence="2" id="KW-1185">Reference proteome</keyword>
<reference evidence="1 2" key="1">
    <citation type="submission" date="2019-10" db="EMBL/GenBank/DDBJ databases">
        <authorList>
            <person name="Karimi E."/>
        </authorList>
    </citation>
    <scope>NUCLEOTIDE SEQUENCE [LARGE SCALE GENOMIC DNA]</scope>
    <source>
        <strain evidence="1">Maribacter sp. 151</strain>
    </source>
</reference>
<protein>
    <submittedName>
        <fullName evidence="1">Uncharacterized protein</fullName>
    </submittedName>
</protein>
<accession>A0A653SEC4</accession>
<name>A0A653SEC4_9FLAO</name>
<dbReference type="AlphaFoldDB" id="A0A653SEC4"/>
<evidence type="ECO:0000313" key="1">
    <source>
        <dbReference type="EMBL" id="VXB66550.1"/>
    </source>
</evidence>
<dbReference type="Proteomes" id="UP000430202">
    <property type="component" value="Unassembled WGS sequence"/>
</dbReference>
<evidence type="ECO:0000313" key="2">
    <source>
        <dbReference type="Proteomes" id="UP000430202"/>
    </source>
</evidence>
<dbReference type="EMBL" id="CABWLR010000003">
    <property type="protein sequence ID" value="VXB66550.1"/>
    <property type="molecule type" value="Genomic_DNA"/>
</dbReference>
<organism evidence="1 2">
    <name type="scientific">Maribacter litoralis</name>
    <dbReference type="NCBI Taxonomy" id="2059726"/>
    <lineage>
        <taxon>Bacteria</taxon>
        <taxon>Pseudomonadati</taxon>
        <taxon>Bacteroidota</taxon>
        <taxon>Flavobacteriia</taxon>
        <taxon>Flavobacteriales</taxon>
        <taxon>Flavobacteriaceae</taxon>
        <taxon>Maribacter</taxon>
    </lineage>
</organism>
<proteinExistence type="predicted"/>
<sequence length="43" mass="4707">MIINSSFLTRSPSTSKADLKAGANIIQITELATTKHSYLSHYP</sequence>